<evidence type="ECO:0000256" key="1">
    <source>
        <dbReference type="SAM" id="MobiDB-lite"/>
    </source>
</evidence>
<reference evidence="2" key="1">
    <citation type="submission" date="2021-05" db="EMBL/GenBank/DDBJ databases">
        <authorList>
            <person name="Alioto T."/>
            <person name="Alioto T."/>
            <person name="Gomez Garrido J."/>
        </authorList>
    </citation>
    <scope>NUCLEOTIDE SEQUENCE</scope>
</reference>
<feature type="region of interest" description="Disordered" evidence="1">
    <location>
        <begin position="78"/>
        <end position="130"/>
    </location>
</feature>
<protein>
    <submittedName>
        <fullName evidence="2">(northern house mosquito) hypothetical protein</fullName>
    </submittedName>
</protein>
<name>A0A8D8IHK3_CULPI</name>
<accession>A0A8D8IHK3</accession>
<organism evidence="2">
    <name type="scientific">Culex pipiens</name>
    <name type="common">House mosquito</name>
    <dbReference type="NCBI Taxonomy" id="7175"/>
    <lineage>
        <taxon>Eukaryota</taxon>
        <taxon>Metazoa</taxon>
        <taxon>Ecdysozoa</taxon>
        <taxon>Arthropoda</taxon>
        <taxon>Hexapoda</taxon>
        <taxon>Insecta</taxon>
        <taxon>Pterygota</taxon>
        <taxon>Neoptera</taxon>
        <taxon>Endopterygota</taxon>
        <taxon>Diptera</taxon>
        <taxon>Nematocera</taxon>
        <taxon>Culicoidea</taxon>
        <taxon>Culicidae</taxon>
        <taxon>Culicinae</taxon>
        <taxon>Culicini</taxon>
        <taxon>Culex</taxon>
        <taxon>Culex</taxon>
    </lineage>
</organism>
<feature type="region of interest" description="Disordered" evidence="1">
    <location>
        <begin position="1"/>
        <end position="32"/>
    </location>
</feature>
<proteinExistence type="predicted"/>
<dbReference type="EMBL" id="HBUE01245862">
    <property type="protein sequence ID" value="CAG6552057.1"/>
    <property type="molecule type" value="Transcribed_RNA"/>
</dbReference>
<dbReference type="EMBL" id="HBUE01352964">
    <property type="protein sequence ID" value="CAG6604356.1"/>
    <property type="molecule type" value="Transcribed_RNA"/>
</dbReference>
<evidence type="ECO:0000313" key="2">
    <source>
        <dbReference type="EMBL" id="CAG6552057.1"/>
    </source>
</evidence>
<feature type="compositionally biased region" description="Basic and acidic residues" evidence="1">
    <location>
        <begin position="88"/>
        <end position="123"/>
    </location>
</feature>
<dbReference type="AlphaFoldDB" id="A0A8D8IHK3"/>
<sequence length="130" mass="14398">MHTEAKERRRTIRERGTAAGGPYGRVPGAAGRGKVRRLLREAGVQHGFRHSCTATVTFRRGRIGRGGAMFWRAPATSTAITGRGRRPVQSDRQRGHESELLRRPQPDVREADAARDGENDRGVAVRCSTR</sequence>